<accession>A0A1I1SH79</accession>
<dbReference type="Proteomes" id="UP000199207">
    <property type="component" value="Unassembled WGS sequence"/>
</dbReference>
<evidence type="ECO:0000313" key="1">
    <source>
        <dbReference type="EMBL" id="SFD45682.1"/>
    </source>
</evidence>
<evidence type="ECO:0000313" key="2">
    <source>
        <dbReference type="Proteomes" id="UP000199207"/>
    </source>
</evidence>
<dbReference type="Gene3D" id="3.40.50.300">
    <property type="entry name" value="P-loop containing nucleotide triphosphate hydrolases"/>
    <property type="match status" value="1"/>
</dbReference>
<protein>
    <submittedName>
        <fullName evidence="1">Predicted kinase</fullName>
    </submittedName>
</protein>
<dbReference type="InterPro" id="IPR027417">
    <property type="entry name" value="P-loop_NTPase"/>
</dbReference>
<keyword evidence="2" id="KW-1185">Reference proteome</keyword>
<name>A0A1I1SH79_9ACTN</name>
<dbReference type="STRING" id="910347.SAMN05421773_11625"/>
<keyword evidence="1" id="KW-0418">Kinase</keyword>
<sequence>MTPPGTGPTPTERYPELVTRMTVSGIRTGPDMQDLRGAPPDAERVLCWPAGHRVIVSGLPGSGKSTLMSRIAAAPGGRVLRLDSQDTRERWARRLPAWLPYACYRPGVRLAHYARVRRALRGSCAVVVHDCGRSPWVRRWLARDSRRRGLGLHLVVLDVDPAEALAGQSARGRRVSRAAFRGHRRAMARLLAELEAGRMPSGCTSVTLLDGPSARTVTGLFRTVGAPRAG</sequence>
<keyword evidence="1" id="KW-0808">Transferase</keyword>
<dbReference type="GO" id="GO:0016301">
    <property type="term" value="F:kinase activity"/>
    <property type="evidence" value="ECO:0007669"/>
    <property type="project" value="UniProtKB-KW"/>
</dbReference>
<gene>
    <name evidence="1" type="ORF">SAMN05421773_11625</name>
</gene>
<dbReference type="EMBL" id="FOLM01000016">
    <property type="protein sequence ID" value="SFD45682.1"/>
    <property type="molecule type" value="Genomic_DNA"/>
</dbReference>
<organism evidence="1 2">
    <name type="scientific">Streptomyces aidingensis</name>
    <dbReference type="NCBI Taxonomy" id="910347"/>
    <lineage>
        <taxon>Bacteria</taxon>
        <taxon>Bacillati</taxon>
        <taxon>Actinomycetota</taxon>
        <taxon>Actinomycetes</taxon>
        <taxon>Kitasatosporales</taxon>
        <taxon>Streptomycetaceae</taxon>
        <taxon>Streptomyces</taxon>
    </lineage>
</organism>
<dbReference type="SUPFAM" id="SSF52540">
    <property type="entry name" value="P-loop containing nucleoside triphosphate hydrolases"/>
    <property type="match status" value="1"/>
</dbReference>
<dbReference type="AlphaFoldDB" id="A0A1I1SH79"/>
<reference evidence="1 2" key="1">
    <citation type="submission" date="2016-10" db="EMBL/GenBank/DDBJ databases">
        <authorList>
            <person name="de Groot N.N."/>
        </authorList>
    </citation>
    <scope>NUCLEOTIDE SEQUENCE [LARGE SCALE GENOMIC DNA]</scope>
    <source>
        <strain evidence="1 2">CGMCC 4.5739</strain>
    </source>
</reference>
<dbReference type="Pfam" id="PF13671">
    <property type="entry name" value="AAA_33"/>
    <property type="match status" value="1"/>
</dbReference>
<proteinExistence type="predicted"/>